<proteinExistence type="predicted"/>
<protein>
    <submittedName>
        <fullName evidence="1">Phosphoglycerate mutase</fullName>
    </submittedName>
</protein>
<dbReference type="SUPFAM" id="SSF53254">
    <property type="entry name" value="Phosphoglycerate mutase-like"/>
    <property type="match status" value="1"/>
</dbReference>
<dbReference type="STRING" id="1423783.FC50_GL001943"/>
<name>A0A0R1TUG2_9LACO</name>
<dbReference type="OrthoDB" id="9782128at2"/>
<dbReference type="InterPro" id="IPR029033">
    <property type="entry name" value="His_PPase_superfam"/>
</dbReference>
<dbReference type="GO" id="GO:0016791">
    <property type="term" value="F:phosphatase activity"/>
    <property type="evidence" value="ECO:0007669"/>
    <property type="project" value="TreeGrafter"/>
</dbReference>
<dbReference type="Gene3D" id="3.40.50.1240">
    <property type="entry name" value="Phosphoglycerate mutase-like"/>
    <property type="match status" value="1"/>
</dbReference>
<evidence type="ECO:0000313" key="2">
    <source>
        <dbReference type="Proteomes" id="UP000051922"/>
    </source>
</evidence>
<accession>A0A0R1TUG2</accession>
<gene>
    <name evidence="1" type="ORF">FC50_GL001943</name>
</gene>
<dbReference type="SMART" id="SM00855">
    <property type="entry name" value="PGAM"/>
    <property type="match status" value="1"/>
</dbReference>
<dbReference type="AlphaFoldDB" id="A0A0R1TUG2"/>
<evidence type="ECO:0000313" key="1">
    <source>
        <dbReference type="EMBL" id="KRL84929.1"/>
    </source>
</evidence>
<dbReference type="PATRIC" id="fig|1423783.4.peg.1986"/>
<dbReference type="InterPro" id="IPR013078">
    <property type="entry name" value="His_Pase_superF_clade-1"/>
</dbReference>
<keyword evidence="2" id="KW-1185">Reference proteome</keyword>
<reference evidence="1 2" key="1">
    <citation type="journal article" date="2015" name="Genome Announc.">
        <title>Expanding the biotechnology potential of lactobacilli through comparative genomics of 213 strains and associated genera.</title>
        <authorList>
            <person name="Sun Z."/>
            <person name="Harris H.M."/>
            <person name="McCann A."/>
            <person name="Guo C."/>
            <person name="Argimon S."/>
            <person name="Zhang W."/>
            <person name="Yang X."/>
            <person name="Jeffery I.B."/>
            <person name="Cooney J.C."/>
            <person name="Kagawa T.F."/>
            <person name="Liu W."/>
            <person name="Song Y."/>
            <person name="Salvetti E."/>
            <person name="Wrobel A."/>
            <person name="Rasinkangas P."/>
            <person name="Parkhill J."/>
            <person name="Rea M.C."/>
            <person name="O'Sullivan O."/>
            <person name="Ritari J."/>
            <person name="Douillard F.P."/>
            <person name="Paul Ross R."/>
            <person name="Yang R."/>
            <person name="Briner A.E."/>
            <person name="Felis G.E."/>
            <person name="de Vos W.M."/>
            <person name="Barrangou R."/>
            <person name="Klaenhammer T.R."/>
            <person name="Caufield P.W."/>
            <person name="Cui Y."/>
            <person name="Zhang H."/>
            <person name="O'Toole P.W."/>
        </authorList>
    </citation>
    <scope>NUCLEOTIDE SEQUENCE [LARGE SCALE GENOMIC DNA]</scope>
    <source>
        <strain evidence="1 2">DSM 15945</strain>
    </source>
</reference>
<dbReference type="PANTHER" id="PTHR48100:SF1">
    <property type="entry name" value="HISTIDINE PHOSPHATASE FAMILY PROTEIN-RELATED"/>
    <property type="match status" value="1"/>
</dbReference>
<sequence length="209" mass="23598">MTTFYFVRHGQTVANALGLKQGTINDDMTHLNSVGEAQAEHLHRQFDISFADQIIISPLDRTRETALILNDTARLPLTTDKRLLEISYGSWDGQPNAQLEAEHPSVFDPLLHDVLPDYAQLAHDGETFAHVNARVNDFMHDMAASHPTDNIIVVSHGFTIKAATLVATKSTEPMSIPEPDNTSVTKISFSEETMRYYLWYYNRFDAQTY</sequence>
<organism evidence="1 2">
    <name type="scientific">Lacticaseibacillus pantheris DSM 15945 = JCM 12539 = NBRC 106106</name>
    <dbReference type="NCBI Taxonomy" id="1423783"/>
    <lineage>
        <taxon>Bacteria</taxon>
        <taxon>Bacillati</taxon>
        <taxon>Bacillota</taxon>
        <taxon>Bacilli</taxon>
        <taxon>Lactobacillales</taxon>
        <taxon>Lactobacillaceae</taxon>
        <taxon>Lacticaseibacillus</taxon>
    </lineage>
</organism>
<comment type="caution">
    <text evidence="1">The sequence shown here is derived from an EMBL/GenBank/DDBJ whole genome shotgun (WGS) entry which is preliminary data.</text>
</comment>
<dbReference type="EMBL" id="AZFJ01000057">
    <property type="protein sequence ID" value="KRL84929.1"/>
    <property type="molecule type" value="Genomic_DNA"/>
</dbReference>
<dbReference type="GO" id="GO:0005737">
    <property type="term" value="C:cytoplasm"/>
    <property type="evidence" value="ECO:0007669"/>
    <property type="project" value="TreeGrafter"/>
</dbReference>
<dbReference type="Proteomes" id="UP000051922">
    <property type="component" value="Unassembled WGS sequence"/>
</dbReference>
<dbReference type="CDD" id="cd07067">
    <property type="entry name" value="HP_PGM_like"/>
    <property type="match status" value="1"/>
</dbReference>
<dbReference type="RefSeq" id="WP_054650091.1">
    <property type="nucleotide sequence ID" value="NZ_AZFJ01000057.1"/>
</dbReference>
<dbReference type="Pfam" id="PF00300">
    <property type="entry name" value="His_Phos_1"/>
    <property type="match status" value="1"/>
</dbReference>
<dbReference type="PANTHER" id="PTHR48100">
    <property type="entry name" value="BROAD-SPECIFICITY PHOSPHATASE YOR283W-RELATED"/>
    <property type="match status" value="1"/>
</dbReference>
<dbReference type="InterPro" id="IPR050275">
    <property type="entry name" value="PGM_Phosphatase"/>
</dbReference>